<reference evidence="2 3" key="1">
    <citation type="submission" date="2017-09" db="EMBL/GenBank/DDBJ databases">
        <title>Biodiversity and function of Thalassospira species in the particle-attached aromatic-hydrocarbon-degrading consortia from the surface seawater of the China South Sea.</title>
        <authorList>
            <person name="Dong C."/>
            <person name="Lai Q."/>
            <person name="Shao Z."/>
        </authorList>
    </citation>
    <scope>NUCLEOTIDE SEQUENCE [LARGE SCALE GENOMIC DNA]</scope>
    <source>
        <strain evidence="2 3">139Z-12</strain>
    </source>
</reference>
<gene>
    <name evidence="2" type="ORF">COO92_11000</name>
</gene>
<dbReference type="InterPro" id="IPR019613">
    <property type="entry name" value="DUF4198"/>
</dbReference>
<feature type="signal peptide" evidence="1">
    <location>
        <begin position="1"/>
        <end position="25"/>
    </location>
</feature>
<proteinExistence type="predicted"/>
<organism evidence="2 3">
    <name type="scientific">Thalassospira lohafexi</name>
    <dbReference type="NCBI Taxonomy" id="744227"/>
    <lineage>
        <taxon>Bacteria</taxon>
        <taxon>Pseudomonadati</taxon>
        <taxon>Pseudomonadota</taxon>
        <taxon>Alphaproteobacteria</taxon>
        <taxon>Rhodospirillales</taxon>
        <taxon>Thalassospiraceae</taxon>
        <taxon>Thalassospira</taxon>
    </lineage>
</organism>
<dbReference type="Pfam" id="PF10670">
    <property type="entry name" value="DUF4198"/>
    <property type="match status" value="1"/>
</dbReference>
<evidence type="ECO:0000256" key="1">
    <source>
        <dbReference type="SAM" id="SignalP"/>
    </source>
</evidence>
<name>A0A2N3L6F5_9PROT</name>
<evidence type="ECO:0000313" key="3">
    <source>
        <dbReference type="Proteomes" id="UP000233332"/>
    </source>
</evidence>
<comment type="caution">
    <text evidence="2">The sequence shown here is derived from an EMBL/GenBank/DDBJ whole genome shotgun (WGS) entry which is preliminary data.</text>
</comment>
<keyword evidence="1" id="KW-0732">Signal</keyword>
<evidence type="ECO:0000313" key="2">
    <source>
        <dbReference type="EMBL" id="PKR58270.1"/>
    </source>
</evidence>
<accession>A0A2N3L6F5</accession>
<evidence type="ECO:0008006" key="4">
    <source>
        <dbReference type="Google" id="ProtNLM"/>
    </source>
</evidence>
<sequence>MFQSKFAPGVIIAALGCILSGVATAHEFTTTSSPTDVKPGDTATFTLDSSHLFGTPEEAEAAKHLRATLITRDQKTALDFKINPDAPNLIGTFDVPETAAWLSAHRLPVVWAQTPDGWQEGGLDQHTDAIAAVRYEKFAKHLVGAASGDGADDFVKTPIGDKLEIVPLSDPRDTAIGQDATFQILLDGQPLTTTVLATYGGFTDTPSSWAYASETLTDERGSGIAKVRISAPGMWVVRVATDVSDQEQGIRGHNLRATLTFNVAD</sequence>
<protein>
    <recommendedName>
        <fullName evidence="4">DUF4198 domain-containing protein</fullName>
    </recommendedName>
</protein>
<dbReference type="AlphaFoldDB" id="A0A2N3L6F5"/>
<feature type="chain" id="PRO_5014613088" description="DUF4198 domain-containing protein" evidence="1">
    <location>
        <begin position="26"/>
        <end position="265"/>
    </location>
</feature>
<keyword evidence="3" id="KW-1185">Reference proteome</keyword>
<dbReference type="PROSITE" id="PS51257">
    <property type="entry name" value="PROKAR_LIPOPROTEIN"/>
    <property type="match status" value="1"/>
</dbReference>
<dbReference type="RefSeq" id="WP_101302088.1">
    <property type="nucleotide sequence ID" value="NZ_NXGX01000004.1"/>
</dbReference>
<dbReference type="Proteomes" id="UP000233332">
    <property type="component" value="Unassembled WGS sequence"/>
</dbReference>
<dbReference type="EMBL" id="NXGX01000004">
    <property type="protein sequence ID" value="PKR58270.1"/>
    <property type="molecule type" value="Genomic_DNA"/>
</dbReference>